<dbReference type="EMBL" id="SPNV01000230">
    <property type="protein sequence ID" value="KAF5857933.1"/>
    <property type="molecule type" value="Genomic_DNA"/>
</dbReference>
<protein>
    <recommendedName>
        <fullName evidence="4">dihydroneopterin aldolase</fullName>
        <ecNumber evidence="4">4.1.2.25</ecNumber>
    </recommendedName>
    <alternativeName>
        <fullName evidence="7">7,8-dihydroneopterin aldolase</fullName>
    </alternativeName>
</protein>
<evidence type="ECO:0000256" key="6">
    <source>
        <dbReference type="ARBA" id="ARBA00023239"/>
    </source>
</evidence>
<name>A0A8H5ZW09_PETAA</name>
<comment type="similarity">
    <text evidence="3">Belongs to the DHNA family.</text>
</comment>
<sequence>MLQAQKCDSSVEHFSFALPVASLSHFLANVSMGELKTTFQISSAPPVVDNICLRNVQLPLPSAPEAWHRLGQRQPCSMSLKLSCCSIVASAAEDDVSLSLDYGQLYRRIEEHVRHWPNVYDGAAKRLPAVGLHGEPISGSPIVDHGQDVTLLAGRIAGLALGYLSETALEINTKRAGTIQEDFGVCEIFLHLPKAILRAEQGLSYRCLSTLGHSSDGVAAAVVTEGEFRIQNIRCHCIIGINVHERLEKQTVIVSLAFKGPGHHQWMTGFMEMYQEMTRIVAEEVDKTTFQSVEALVTLIARIATVDFGNELVTVRAEKPNALAFSEGTGVEVTRSRSFFV</sequence>
<dbReference type="Pfam" id="PF02152">
    <property type="entry name" value="FolB"/>
    <property type="match status" value="1"/>
</dbReference>
<dbReference type="InterPro" id="IPR006156">
    <property type="entry name" value="Dihydroneopterin_aldolase"/>
</dbReference>
<keyword evidence="10" id="KW-1185">Reference proteome</keyword>
<comment type="pathway">
    <text evidence="2">Cofactor biosynthesis; tetrahydrofolate biosynthesis; 2-amino-4-hydroxy-6-hydroxymethyl-7,8-dihydropteridine diphosphate from 7,8-dihydroneopterin triphosphate: step 3/4.</text>
</comment>
<evidence type="ECO:0000256" key="7">
    <source>
        <dbReference type="ARBA" id="ARBA00032903"/>
    </source>
</evidence>
<evidence type="ECO:0000256" key="3">
    <source>
        <dbReference type="ARBA" id="ARBA00005708"/>
    </source>
</evidence>
<reference evidence="9 10" key="1">
    <citation type="submission" date="2019-04" db="EMBL/GenBank/DDBJ databases">
        <title>Aspergillus burnettii sp. nov., novel species from soil in southeast Queensland.</title>
        <authorList>
            <person name="Gilchrist C.L.M."/>
            <person name="Pitt J.I."/>
            <person name="Lange L."/>
            <person name="Lacey H.J."/>
            <person name="Vuong D."/>
            <person name="Midgley D.J."/>
            <person name="Greenfield P."/>
            <person name="Bradbury M."/>
            <person name="Lacey E."/>
            <person name="Busk P.K."/>
            <person name="Pilgaard B."/>
            <person name="Chooi Y.H."/>
            <person name="Piggott A.M."/>
        </authorList>
    </citation>
    <scope>NUCLEOTIDE SEQUENCE [LARGE SCALE GENOMIC DNA]</scope>
    <source>
        <strain evidence="9 10">FRR 5400</strain>
    </source>
</reference>
<evidence type="ECO:0000259" key="8">
    <source>
        <dbReference type="SMART" id="SM00905"/>
    </source>
</evidence>
<evidence type="ECO:0000256" key="5">
    <source>
        <dbReference type="ARBA" id="ARBA00022909"/>
    </source>
</evidence>
<dbReference type="Proteomes" id="UP000541154">
    <property type="component" value="Unassembled WGS sequence"/>
</dbReference>
<evidence type="ECO:0000256" key="2">
    <source>
        <dbReference type="ARBA" id="ARBA00005013"/>
    </source>
</evidence>
<feature type="domain" description="Dihydroneopterin aldolase/epimerase" evidence="8">
    <location>
        <begin position="228"/>
        <end position="335"/>
    </location>
</feature>
<proteinExistence type="inferred from homology"/>
<organism evidence="9 10">
    <name type="scientific">Petromyces alliaceus</name>
    <name type="common">Aspergillus alliaceus</name>
    <dbReference type="NCBI Taxonomy" id="209559"/>
    <lineage>
        <taxon>Eukaryota</taxon>
        <taxon>Fungi</taxon>
        <taxon>Dikarya</taxon>
        <taxon>Ascomycota</taxon>
        <taxon>Pezizomycotina</taxon>
        <taxon>Eurotiomycetes</taxon>
        <taxon>Eurotiomycetidae</taxon>
        <taxon>Eurotiales</taxon>
        <taxon>Aspergillaceae</taxon>
        <taxon>Aspergillus</taxon>
        <taxon>Aspergillus subgen. Circumdati</taxon>
    </lineage>
</organism>
<dbReference type="PANTHER" id="PTHR42844">
    <property type="entry name" value="DIHYDRONEOPTERIN ALDOLASE 1-RELATED"/>
    <property type="match status" value="1"/>
</dbReference>
<dbReference type="PANTHER" id="PTHR42844:SF1">
    <property type="entry name" value="DIHYDRONEOPTERIN ALDOLASE 1-RELATED"/>
    <property type="match status" value="1"/>
</dbReference>
<evidence type="ECO:0000256" key="1">
    <source>
        <dbReference type="ARBA" id="ARBA00001353"/>
    </source>
</evidence>
<evidence type="ECO:0000313" key="10">
    <source>
        <dbReference type="Proteomes" id="UP000541154"/>
    </source>
</evidence>
<dbReference type="InterPro" id="IPR006157">
    <property type="entry name" value="FolB_dom"/>
</dbReference>
<dbReference type="Gene3D" id="3.30.1130.10">
    <property type="match status" value="2"/>
</dbReference>
<dbReference type="InterPro" id="IPR043133">
    <property type="entry name" value="GTP-CH-I_C/QueF"/>
</dbReference>
<dbReference type="GO" id="GO:0004150">
    <property type="term" value="F:dihydroneopterin aldolase activity"/>
    <property type="evidence" value="ECO:0007669"/>
    <property type="project" value="UniProtKB-EC"/>
</dbReference>
<dbReference type="GO" id="GO:0005737">
    <property type="term" value="C:cytoplasm"/>
    <property type="evidence" value="ECO:0007669"/>
    <property type="project" value="TreeGrafter"/>
</dbReference>
<comment type="catalytic activity">
    <reaction evidence="1">
        <text>7,8-dihydroneopterin = 6-hydroxymethyl-7,8-dihydropterin + glycolaldehyde</text>
        <dbReference type="Rhea" id="RHEA:10540"/>
        <dbReference type="ChEBI" id="CHEBI:17001"/>
        <dbReference type="ChEBI" id="CHEBI:17071"/>
        <dbReference type="ChEBI" id="CHEBI:44841"/>
        <dbReference type="EC" id="4.1.2.25"/>
    </reaction>
</comment>
<dbReference type="SMART" id="SM00905">
    <property type="entry name" value="FolB"/>
    <property type="match status" value="1"/>
</dbReference>
<gene>
    <name evidence="9" type="ORF">ETB97_005123</name>
</gene>
<comment type="caution">
    <text evidence="9">The sequence shown here is derived from an EMBL/GenBank/DDBJ whole genome shotgun (WGS) entry which is preliminary data.</text>
</comment>
<dbReference type="SUPFAM" id="SSF55620">
    <property type="entry name" value="Tetrahydrobiopterin biosynthesis enzymes-like"/>
    <property type="match status" value="1"/>
</dbReference>
<dbReference type="EC" id="4.1.2.25" evidence="4"/>
<evidence type="ECO:0000256" key="4">
    <source>
        <dbReference type="ARBA" id="ARBA00013043"/>
    </source>
</evidence>
<dbReference type="GO" id="GO:0046656">
    <property type="term" value="P:folic acid biosynthetic process"/>
    <property type="evidence" value="ECO:0007669"/>
    <property type="project" value="UniProtKB-KW"/>
</dbReference>
<evidence type="ECO:0000313" key="9">
    <source>
        <dbReference type="EMBL" id="KAF5857933.1"/>
    </source>
</evidence>
<accession>A0A8H5ZW09</accession>
<keyword evidence="5" id="KW-0289">Folate biosynthesis</keyword>
<dbReference type="AlphaFoldDB" id="A0A8H5ZW09"/>
<keyword evidence="6" id="KW-0456">Lyase</keyword>